<proteinExistence type="predicted"/>
<keyword evidence="1" id="KW-0175">Coiled coil</keyword>
<dbReference type="Pfam" id="PF24924">
    <property type="entry name" value="DUF7745"/>
    <property type="match status" value="1"/>
</dbReference>
<name>A0A2N9FHB6_FAGSY</name>
<dbReference type="PANTHER" id="PTHR48200">
    <property type="entry name" value="PROTEIN, PUTATIVE-RELATED"/>
    <property type="match status" value="1"/>
</dbReference>
<feature type="region of interest" description="Disordered" evidence="2">
    <location>
        <begin position="1071"/>
        <end position="1104"/>
    </location>
</feature>
<organism evidence="4">
    <name type="scientific">Fagus sylvatica</name>
    <name type="common">Beechnut</name>
    <dbReference type="NCBI Taxonomy" id="28930"/>
    <lineage>
        <taxon>Eukaryota</taxon>
        <taxon>Viridiplantae</taxon>
        <taxon>Streptophyta</taxon>
        <taxon>Embryophyta</taxon>
        <taxon>Tracheophyta</taxon>
        <taxon>Spermatophyta</taxon>
        <taxon>Magnoliopsida</taxon>
        <taxon>eudicotyledons</taxon>
        <taxon>Gunneridae</taxon>
        <taxon>Pentapetalae</taxon>
        <taxon>rosids</taxon>
        <taxon>fabids</taxon>
        <taxon>Fagales</taxon>
        <taxon>Fagaceae</taxon>
        <taxon>Fagus</taxon>
    </lineage>
</organism>
<feature type="region of interest" description="Disordered" evidence="2">
    <location>
        <begin position="524"/>
        <end position="600"/>
    </location>
</feature>
<sequence length="1856" mass="206399">MTVLRELWYCHVAVLSFHASSSSNPPRFPCAYPFLSDFRGQFWRSSGNSKWVMRHIVGKLSTSSFQRYKVCANRSSDEGVMAPGSRGVGAVFVHFSGVDSGQTGNAIGEPRVPRRSRSHYLSNAPGLADQLVASRKDSAREGGSCAAYFCKVPDSRESELGLVRYGPASRVHRGVFGPFEGSFPIGIPAGPDKFLAIREFHVVHGMCPSFQCARARRSTCCESGRLCAQAWQRRPCTEASLGSRRYDPANGGRRNVPYAKGTLIDDQSSPTRPIGPVLFRLGTRVSPAMQKNFNLSWKFFQMVGENWGLKLVKPQLDNQTWFGNSSKQSGKNWDLTLSRIAIGWSDPVWKFIQTIGENWDLRLVKSQLDNQTWFGNSSKRSGTNWDLTLSRIAIGPGFGNSSKRSGTNWDLTLSRIAIGPGFGNSSKRSGTNWDLTLSRIAIGLPGFSDSWIVLLCPLQMSDRGSGSGGHRRSDRLAKGKAVAYAPESSPDTDDEYDAMEDVRTRLDASLARNLQAELDAEAAGLAPSAARAPPRPGVVIGRSAGPSETTRPSPQPGVTTGPSDAPSAAPRRAHTRSTGIPPSRLKRQRTEGIPDSAGTIPEDYVAPGFRYPPHGGIRPRYPVAVEISDTPLLTNLLAHPSSLVRRCQEPPYSAGRGGWSEFSRLLAVSRPEYREFLIELGFGPFLSIPYVSVYHPAVWCFIERFFHHTGTFHLSTCEMAVLPVDWSAILGIRFGGRAPPSEPIDGFEAREILGLADRDAIEGTRRPSVRIRHLADVLRRDREEPPTELRYRQWAAYLYFQLLSRERPVHRSHAHCRYVPGHRHSEGFTVFWAFEHFPTFAPSRLPLASDPDFPLARRWDTSRIERMTTCTLLELRMTVDCLRDADIIFQPYSAALSQRPEVFRAVALSCLRLWIRTTRSWELLLGERTVRQLGDEAVVPVDPSPLMTIEDYIPRAPSDPYIAGVEGGRVMGGVAMDSHHIRSSGQIERLESEILRLQLELSVSVDRHTADMDRVQGEMASMQTEATRREGEMVQMQRDLAQSQRDLGSRDAALAAQAATIRRLEDQLHGMGITPVTGADPSGLGQPSSSPPRDPVSRDWFFDDPPSSMMAGSRLSSLVLGPVPSGHAGGWSILITSYQMLPLEASFGPTFDLRTGSRVSGRFLSVDLKSSITGPLKTSPIGDFLRNGPYIVQNGPLGVSEQVQIRETWEKEPLGFPTGLAHDRHARRMMRMTMPISWGSLASFPLSCGYKLIMACSRRLLLSGTWLARGLASFWDPTHCCFSIGEVDLIPTMEEYAELLQLDSPFSETPVIPIQGPRSNRCLEKYLGLTTAVLRPEIARPEATWRKANISLDLLTKYFSRSAFPARLARDFIAGKKEWKKFRINAFKIAFAGIFLFPTSAGRIDLGVIPIVFSEGRSIIPAILCETVRSLSYCRRQGEGVPMFCTQLLQLWFCSHLQHFHRLQTPYHFERHTVSQTVQIALPFTGDSRAWALYLLDLPLSGWAWKVTWGPASWMPWTHCALFDGVPLPGVWGCTGYYPSLALRQFSGVQYPPRLGDLDAVTFDYIPSEDMWRLLFRIEDIWGGRLSEMVLIEEGSPGDSSVTSDFVEWREGWTPFFTLRPTVRPGAPYSLISRSLRVSASTGQPERVTVLERELEEAQTELLSLRLARASEREASAARVESLAEEQLEISEDAKEQLEETLAEAREQLETEQAERTRVQDELDSLRSYTQALVDPATGRPQDIVALRRALDASEEALTSARTSMGVMRVQISVLQGDNGVLQAELDLVHDALESNASWLNQEGFPVVTSLHQINQVMDSLGARARAVWEEHDEGDPALSTALGRFCRETCIRLGH</sequence>
<evidence type="ECO:0000256" key="2">
    <source>
        <dbReference type="SAM" id="MobiDB-lite"/>
    </source>
</evidence>
<evidence type="ECO:0000256" key="1">
    <source>
        <dbReference type="SAM" id="Coils"/>
    </source>
</evidence>
<feature type="domain" description="DUF7745" evidence="3">
    <location>
        <begin position="1270"/>
        <end position="1582"/>
    </location>
</feature>
<accession>A0A2N9FHB6</accession>
<reference evidence="4" key="1">
    <citation type="submission" date="2018-02" db="EMBL/GenBank/DDBJ databases">
        <authorList>
            <person name="Cohen D.B."/>
            <person name="Kent A.D."/>
        </authorList>
    </citation>
    <scope>NUCLEOTIDE SEQUENCE</scope>
</reference>
<feature type="coiled-coil region" evidence="1">
    <location>
        <begin position="1648"/>
        <end position="1722"/>
    </location>
</feature>
<feature type="region of interest" description="Disordered" evidence="2">
    <location>
        <begin position="1020"/>
        <end position="1048"/>
    </location>
</feature>
<evidence type="ECO:0000313" key="4">
    <source>
        <dbReference type="EMBL" id="SPC86495.1"/>
    </source>
</evidence>
<evidence type="ECO:0000259" key="3">
    <source>
        <dbReference type="Pfam" id="PF24924"/>
    </source>
</evidence>
<dbReference type="InterPro" id="IPR056647">
    <property type="entry name" value="DUF7745"/>
</dbReference>
<protein>
    <recommendedName>
        <fullName evidence="3">DUF7745 domain-containing protein</fullName>
    </recommendedName>
</protein>
<dbReference type="PANTHER" id="PTHR48200:SF1">
    <property type="entry name" value="AMINOTRANSFERASE-LIKE PLANT MOBILE DOMAIN-CONTAINING PROTEIN"/>
    <property type="match status" value="1"/>
</dbReference>
<feature type="region of interest" description="Disordered" evidence="2">
    <location>
        <begin position="463"/>
        <end position="497"/>
    </location>
</feature>
<feature type="compositionally biased region" description="Polar residues" evidence="2">
    <location>
        <begin position="546"/>
        <end position="561"/>
    </location>
</feature>
<gene>
    <name evidence="4" type="ORF">FSB_LOCUS14377</name>
</gene>
<dbReference type="EMBL" id="OIVN01000855">
    <property type="protein sequence ID" value="SPC86495.1"/>
    <property type="molecule type" value="Genomic_DNA"/>
</dbReference>